<feature type="compositionally biased region" description="Basic and acidic residues" evidence="3">
    <location>
        <begin position="248"/>
        <end position="266"/>
    </location>
</feature>
<feature type="region of interest" description="Disordered" evidence="3">
    <location>
        <begin position="1"/>
        <end position="36"/>
    </location>
</feature>
<dbReference type="InterPro" id="IPR014720">
    <property type="entry name" value="dsRBD_dom"/>
</dbReference>
<evidence type="ECO:0000313" key="6">
    <source>
        <dbReference type="Proteomes" id="UP001190700"/>
    </source>
</evidence>
<feature type="compositionally biased region" description="Polar residues" evidence="3">
    <location>
        <begin position="101"/>
        <end position="120"/>
    </location>
</feature>
<dbReference type="Proteomes" id="UP001190700">
    <property type="component" value="Unassembled WGS sequence"/>
</dbReference>
<evidence type="ECO:0000256" key="3">
    <source>
        <dbReference type="SAM" id="MobiDB-lite"/>
    </source>
</evidence>
<dbReference type="InterPro" id="IPR051247">
    <property type="entry name" value="RLC_Component"/>
</dbReference>
<dbReference type="PROSITE" id="PS50137">
    <property type="entry name" value="DS_RBD"/>
    <property type="match status" value="1"/>
</dbReference>
<evidence type="ECO:0000313" key="5">
    <source>
        <dbReference type="EMBL" id="KAK3250950.1"/>
    </source>
</evidence>
<evidence type="ECO:0000259" key="4">
    <source>
        <dbReference type="PROSITE" id="PS50137"/>
    </source>
</evidence>
<dbReference type="AlphaFoldDB" id="A0AAE0CBM0"/>
<protein>
    <recommendedName>
        <fullName evidence="4">DRBM domain-containing protein</fullName>
    </recommendedName>
</protein>
<reference evidence="5 6" key="1">
    <citation type="journal article" date="2015" name="Genome Biol. Evol.">
        <title>Comparative Genomics of a Bacterivorous Green Alga Reveals Evolutionary Causalities and Consequences of Phago-Mixotrophic Mode of Nutrition.</title>
        <authorList>
            <person name="Burns J.A."/>
            <person name="Paasch A."/>
            <person name="Narechania A."/>
            <person name="Kim E."/>
        </authorList>
    </citation>
    <scope>NUCLEOTIDE SEQUENCE [LARGE SCALE GENOMIC DNA]</scope>
    <source>
        <strain evidence="5 6">PLY_AMNH</strain>
    </source>
</reference>
<evidence type="ECO:0000256" key="1">
    <source>
        <dbReference type="ARBA" id="ARBA00022884"/>
    </source>
</evidence>
<proteinExistence type="predicted"/>
<sequence length="578" mass="61431">MADDYGTHVQKGTEEPVGAEEPVGTEEPTGPGTWNMQASVDVESAKVEYGQVEVEGRIAPINYDIPIPAFAAEKSAIRSEEDFPADVPPCPSSSRVDDSDSNQAKTDSKTTDQLLHQKQTSVDRTASADLLDFLEDGRFPLVRRWLTTIRSIPKYANKTPVMLFHEYATKFHLQAKMDVKFDSITGSFYATATLVGADGIITYSSGIGSARLKREAKQIAAAGCMETLLSSMPEKTYSNALKGAAAKEGPKARASKETLKKSADTSEPHAFLESEEFKRVRNLLALVNKPDSGSTIREGPPKTPLMLLNEYVTRKSLVVAYVDNTEDAKSGVFDITAFVSGKDGTSYGVFHGKARGKKEAKQMAAAGCIENFLEQIPQSEFTVSHTSQRHLQQRAGVVARGGKGKGKGGAHRSRSGSGGTCGASGATGMSLATIGPNGGLSAAGQIVSPRYGIARDHPAGGVAYSHLSQPLSLEGFEGGYNPANDRGYEGGMKRDFCAMSPSSHGAPDPQRQRLLGQPGSEAFGAWPRYPHISNVHSSFGAGQHGEAFVGIPSGPLGGGMPHSANPAMTGGYLHFQPY</sequence>
<dbReference type="GO" id="GO:0003723">
    <property type="term" value="F:RNA binding"/>
    <property type="evidence" value="ECO:0007669"/>
    <property type="project" value="UniProtKB-UniRule"/>
</dbReference>
<feature type="compositionally biased region" description="Low complexity" evidence="3">
    <location>
        <begin position="15"/>
        <end position="33"/>
    </location>
</feature>
<dbReference type="Gene3D" id="3.30.160.20">
    <property type="match status" value="2"/>
</dbReference>
<keyword evidence="6" id="KW-1185">Reference proteome</keyword>
<dbReference type="PANTHER" id="PTHR46205">
    <property type="entry name" value="LOQUACIOUS, ISOFORM B"/>
    <property type="match status" value="1"/>
</dbReference>
<feature type="domain" description="DRBM" evidence="4">
    <location>
        <begin position="303"/>
        <end position="374"/>
    </location>
</feature>
<gene>
    <name evidence="5" type="ORF">CYMTET_39697</name>
</gene>
<dbReference type="SUPFAM" id="SSF54768">
    <property type="entry name" value="dsRNA-binding domain-like"/>
    <property type="match status" value="1"/>
</dbReference>
<name>A0AAE0CBM0_9CHLO</name>
<comment type="caution">
    <text evidence="5">The sequence shown here is derived from an EMBL/GenBank/DDBJ whole genome shotgun (WGS) entry which is preliminary data.</text>
</comment>
<dbReference type="PANTHER" id="PTHR46205:SF3">
    <property type="entry name" value="LOQUACIOUS, ISOFORM B"/>
    <property type="match status" value="1"/>
</dbReference>
<feature type="region of interest" description="Disordered" evidence="3">
    <location>
        <begin position="243"/>
        <end position="266"/>
    </location>
</feature>
<dbReference type="EMBL" id="LGRX02026392">
    <property type="protein sequence ID" value="KAK3250950.1"/>
    <property type="molecule type" value="Genomic_DNA"/>
</dbReference>
<organism evidence="5 6">
    <name type="scientific">Cymbomonas tetramitiformis</name>
    <dbReference type="NCBI Taxonomy" id="36881"/>
    <lineage>
        <taxon>Eukaryota</taxon>
        <taxon>Viridiplantae</taxon>
        <taxon>Chlorophyta</taxon>
        <taxon>Pyramimonadophyceae</taxon>
        <taxon>Pyramimonadales</taxon>
        <taxon>Pyramimonadaceae</taxon>
        <taxon>Cymbomonas</taxon>
    </lineage>
</organism>
<feature type="compositionally biased region" description="Basic residues" evidence="3">
    <location>
        <begin position="402"/>
        <end position="414"/>
    </location>
</feature>
<evidence type="ECO:0000256" key="2">
    <source>
        <dbReference type="PROSITE-ProRule" id="PRU00266"/>
    </source>
</evidence>
<keyword evidence="1 2" id="KW-0694">RNA-binding</keyword>
<feature type="region of interest" description="Disordered" evidence="3">
    <location>
        <begin position="398"/>
        <end position="423"/>
    </location>
</feature>
<feature type="region of interest" description="Disordered" evidence="3">
    <location>
        <begin position="80"/>
        <end position="120"/>
    </location>
</feature>
<accession>A0AAE0CBM0</accession>